<dbReference type="NCBIfam" id="TIGR03824">
    <property type="entry name" value="FlgM_jcvi"/>
    <property type="match status" value="1"/>
</dbReference>
<dbReference type="AlphaFoldDB" id="A0A318GYF8"/>
<dbReference type="GO" id="GO:0044781">
    <property type="term" value="P:bacterial-type flagellum organization"/>
    <property type="evidence" value="ECO:0007669"/>
    <property type="project" value="UniProtKB-KW"/>
</dbReference>
<accession>A0A318GYF8</accession>
<feature type="domain" description="Anti-sigma-28 factor FlgM C-terminal" evidence="10">
    <location>
        <begin position="46"/>
        <end position="92"/>
    </location>
</feature>
<evidence type="ECO:0000256" key="9">
    <source>
        <dbReference type="SAM" id="MobiDB-lite"/>
    </source>
</evidence>
<dbReference type="SUPFAM" id="SSF101498">
    <property type="entry name" value="Anti-sigma factor FlgM"/>
    <property type="match status" value="1"/>
</dbReference>
<dbReference type="GO" id="GO:0045892">
    <property type="term" value="P:negative regulation of DNA-templated transcription"/>
    <property type="evidence" value="ECO:0007669"/>
    <property type="project" value="InterPro"/>
</dbReference>
<keyword evidence="3" id="KW-0678">Repressor</keyword>
<keyword evidence="12" id="KW-1185">Reference proteome</keyword>
<reference evidence="11 12" key="1">
    <citation type="submission" date="2018-05" db="EMBL/GenBank/DDBJ databases">
        <title>Genomic Encyclopedia of Type Strains, Phase IV (KMG-IV): sequencing the most valuable type-strain genomes for metagenomic binning, comparative biology and taxonomic classification.</title>
        <authorList>
            <person name="Goeker M."/>
        </authorList>
    </citation>
    <scope>NUCLEOTIDE SEQUENCE [LARGE SCALE GENOMIC DNA]</scope>
    <source>
        <strain evidence="11 12">DSM 566</strain>
    </source>
</reference>
<comment type="function">
    <text evidence="7">Responsible for the coupling of flagellin expression to flagellar assembly by preventing expression of the flagellin genes when a component of the middle class of proteins is defective. It negatively regulates flagellar genes by inhibiting the activity of FliA by directly binding to FliA.</text>
</comment>
<evidence type="ECO:0000256" key="8">
    <source>
        <dbReference type="ARBA" id="ARBA00030117"/>
    </source>
</evidence>
<dbReference type="Pfam" id="PF04316">
    <property type="entry name" value="FlgM"/>
    <property type="match status" value="1"/>
</dbReference>
<sequence>MKIGNTTSPVATGQVGGAAAAPREASEAAKGGSTRGTQGTEGSTTVKLSSAATALLDGADGGFDAEKVQRVRQSISDGTYKVNADAIADKLIANAQEVLGKIDASR</sequence>
<dbReference type="InterPro" id="IPR007412">
    <property type="entry name" value="FlgM"/>
</dbReference>
<evidence type="ECO:0000256" key="4">
    <source>
        <dbReference type="ARBA" id="ARBA00022795"/>
    </source>
</evidence>
<dbReference type="RefSeq" id="WP_110401958.1">
    <property type="nucleotide sequence ID" value="NZ_QJJS01000018.1"/>
</dbReference>
<keyword evidence="5" id="KW-0805">Transcription regulation</keyword>
<protein>
    <recommendedName>
        <fullName evidence="2">Negative regulator of flagellin synthesis</fullName>
    </recommendedName>
    <alternativeName>
        <fullName evidence="8">Anti-sigma-28 factor</fullName>
    </alternativeName>
</protein>
<evidence type="ECO:0000313" key="11">
    <source>
        <dbReference type="EMBL" id="PXW93699.1"/>
    </source>
</evidence>
<evidence type="ECO:0000256" key="3">
    <source>
        <dbReference type="ARBA" id="ARBA00022491"/>
    </source>
</evidence>
<keyword evidence="6" id="KW-0804">Transcription</keyword>
<gene>
    <name evidence="11" type="ORF">C7444_11868</name>
</gene>
<comment type="caution">
    <text evidence="11">The sequence shown here is derived from an EMBL/GenBank/DDBJ whole genome shotgun (WGS) entry which is preliminary data.</text>
</comment>
<dbReference type="EMBL" id="QJJS01000018">
    <property type="protein sequence ID" value="PXW93699.1"/>
    <property type="molecule type" value="Genomic_DNA"/>
</dbReference>
<organism evidence="11 12">
    <name type="scientific">Sphaerotilus hippei</name>
    <dbReference type="NCBI Taxonomy" id="744406"/>
    <lineage>
        <taxon>Bacteria</taxon>
        <taxon>Pseudomonadati</taxon>
        <taxon>Pseudomonadota</taxon>
        <taxon>Betaproteobacteria</taxon>
        <taxon>Burkholderiales</taxon>
        <taxon>Sphaerotilaceae</taxon>
        <taxon>Sphaerotilus</taxon>
    </lineage>
</organism>
<evidence type="ECO:0000256" key="2">
    <source>
        <dbReference type="ARBA" id="ARBA00017823"/>
    </source>
</evidence>
<evidence type="ECO:0000256" key="7">
    <source>
        <dbReference type="ARBA" id="ARBA00024739"/>
    </source>
</evidence>
<evidence type="ECO:0000259" key="10">
    <source>
        <dbReference type="Pfam" id="PF04316"/>
    </source>
</evidence>
<feature type="compositionally biased region" description="Low complexity" evidence="9">
    <location>
        <begin position="10"/>
        <end position="23"/>
    </location>
</feature>
<name>A0A318GYF8_9BURK</name>
<evidence type="ECO:0000256" key="6">
    <source>
        <dbReference type="ARBA" id="ARBA00023163"/>
    </source>
</evidence>
<dbReference type="InterPro" id="IPR031316">
    <property type="entry name" value="FlgM_C"/>
</dbReference>
<comment type="similarity">
    <text evidence="1">Belongs to the FlgM family.</text>
</comment>
<keyword evidence="4" id="KW-1005">Bacterial flagellum biogenesis</keyword>
<proteinExistence type="inferred from homology"/>
<evidence type="ECO:0000256" key="1">
    <source>
        <dbReference type="ARBA" id="ARBA00005322"/>
    </source>
</evidence>
<dbReference type="OrthoDB" id="5298032at2"/>
<dbReference type="Proteomes" id="UP000247811">
    <property type="component" value="Unassembled WGS sequence"/>
</dbReference>
<dbReference type="InterPro" id="IPR035890">
    <property type="entry name" value="Anti-sigma-28_factor_FlgM_sf"/>
</dbReference>
<evidence type="ECO:0000256" key="5">
    <source>
        <dbReference type="ARBA" id="ARBA00023015"/>
    </source>
</evidence>
<feature type="region of interest" description="Disordered" evidence="9">
    <location>
        <begin position="1"/>
        <end position="45"/>
    </location>
</feature>
<feature type="compositionally biased region" description="Polar residues" evidence="9">
    <location>
        <begin position="35"/>
        <end position="45"/>
    </location>
</feature>
<evidence type="ECO:0000313" key="12">
    <source>
        <dbReference type="Proteomes" id="UP000247811"/>
    </source>
</evidence>